<keyword evidence="6" id="KW-0378">Hydrolase</keyword>
<accession>A0ABS0EBV1</accession>
<dbReference type="Proteomes" id="UP000636811">
    <property type="component" value="Unassembled WGS sequence"/>
</dbReference>
<comment type="caution">
    <text evidence="6">The sequence shown here is derived from an EMBL/GenBank/DDBJ whole genome shotgun (WGS) entry which is preliminary data.</text>
</comment>
<feature type="domain" description="Type I restriction modification DNA specificity" evidence="5">
    <location>
        <begin position="212"/>
        <end position="367"/>
    </location>
</feature>
<dbReference type="InterPro" id="IPR000055">
    <property type="entry name" value="Restrct_endonuc_typeI_TRD"/>
</dbReference>
<evidence type="ECO:0000256" key="3">
    <source>
        <dbReference type="ARBA" id="ARBA00023125"/>
    </source>
</evidence>
<dbReference type="Gene3D" id="3.90.220.20">
    <property type="entry name" value="DNA methylase specificity domains"/>
    <property type="match status" value="2"/>
</dbReference>
<dbReference type="RefSeq" id="WP_195814849.1">
    <property type="nucleotide sequence ID" value="NZ_JADOBI010000006.1"/>
</dbReference>
<protein>
    <submittedName>
        <fullName evidence="6">Restriction endonuclease subunit S</fullName>
    </submittedName>
</protein>
<keyword evidence="6" id="KW-0255">Endonuclease</keyword>
<sequence length="389" mass="43194">MSKVPAGWELLTIGHIADTVMGFAFKSSDFVQTGTPLLRMGNLYQNEFNLNRNPVFLPEKFKDQYPRFIVKSGDLVMSMTGTMGKQDYGFTVKIPVGSKVALLNQRVLKFISKKNNNSEFLLNVLRSDLTLSLLYSLPGGTKQANLSAKQIQELPVLVPPIPEQTKIAQILSTWDKAITTTEQLIGNSQQQKKSLMQSLLTGKKRLPGFEGEWFKATLGNVSKPQQWPTITSNQLTDSGFKVFGANGFIGYYSDYNHEFECVTVTCRGSTCGEVSLIPAKSYITGNSMCLDDIESLINSYRYIYYALCHRGFNDVISGSAQPQIIGAAIKKIKIALPPLQEQQKIAAVLTAADNEIELLQKKLAFLKQEKAALMQQLLTGKRRVNVETA</sequence>
<keyword evidence="2" id="KW-0680">Restriction system</keyword>
<keyword evidence="4" id="KW-0175">Coiled coil</keyword>
<proteinExistence type="inferred from homology"/>
<feature type="coiled-coil region" evidence="4">
    <location>
        <begin position="349"/>
        <end position="376"/>
    </location>
</feature>
<dbReference type="PANTHER" id="PTHR30408:SF12">
    <property type="entry name" value="TYPE I RESTRICTION ENZYME MJAVIII SPECIFICITY SUBUNIT"/>
    <property type="match status" value="1"/>
</dbReference>
<dbReference type="InterPro" id="IPR044946">
    <property type="entry name" value="Restrct_endonuc_typeI_TRD_sf"/>
</dbReference>
<dbReference type="PANTHER" id="PTHR30408">
    <property type="entry name" value="TYPE-1 RESTRICTION ENZYME ECOKI SPECIFICITY PROTEIN"/>
    <property type="match status" value="1"/>
</dbReference>
<reference evidence="6 7" key="1">
    <citation type="submission" date="2020-11" db="EMBL/GenBank/DDBJ databases">
        <title>Taxonomic investigation of Rahnella strains.</title>
        <authorList>
            <person name="Lee S.D."/>
        </authorList>
    </citation>
    <scope>NUCLEOTIDE SEQUENCE [LARGE SCALE GENOMIC DNA]</scope>
    <source>
        <strain evidence="6 7">SAP-17</strain>
    </source>
</reference>
<gene>
    <name evidence="6" type="ORF">IV433_15270</name>
</gene>
<dbReference type="EMBL" id="JADOBI010000006">
    <property type="protein sequence ID" value="MBF7980774.1"/>
    <property type="molecule type" value="Genomic_DNA"/>
</dbReference>
<feature type="domain" description="Type I restriction modification DNA specificity" evidence="5">
    <location>
        <begin position="5"/>
        <end position="184"/>
    </location>
</feature>
<name>A0ABS0EBV1_9GAMM</name>
<evidence type="ECO:0000256" key="2">
    <source>
        <dbReference type="ARBA" id="ARBA00022747"/>
    </source>
</evidence>
<keyword evidence="3" id="KW-0238">DNA-binding</keyword>
<comment type="similarity">
    <text evidence="1">Belongs to the type-I restriction system S methylase family.</text>
</comment>
<dbReference type="InterPro" id="IPR052021">
    <property type="entry name" value="Type-I_RS_S_subunit"/>
</dbReference>
<evidence type="ECO:0000259" key="5">
    <source>
        <dbReference type="Pfam" id="PF01420"/>
    </source>
</evidence>
<dbReference type="SUPFAM" id="SSF116734">
    <property type="entry name" value="DNA methylase specificity domain"/>
    <property type="match status" value="2"/>
</dbReference>
<evidence type="ECO:0000313" key="6">
    <source>
        <dbReference type="EMBL" id="MBF7980774.1"/>
    </source>
</evidence>
<dbReference type="CDD" id="cd17266">
    <property type="entry name" value="RMtype1_S_Sau1132ORF3780P-TRD2-CR2_like"/>
    <property type="match status" value="1"/>
</dbReference>
<keyword evidence="7" id="KW-1185">Reference proteome</keyword>
<organism evidence="6 7">
    <name type="scientific">Rahnella laticis</name>
    <dbReference type="NCBI Taxonomy" id="2787622"/>
    <lineage>
        <taxon>Bacteria</taxon>
        <taxon>Pseudomonadati</taxon>
        <taxon>Pseudomonadota</taxon>
        <taxon>Gammaproteobacteria</taxon>
        <taxon>Enterobacterales</taxon>
        <taxon>Yersiniaceae</taxon>
        <taxon>Rahnella</taxon>
    </lineage>
</organism>
<evidence type="ECO:0000256" key="4">
    <source>
        <dbReference type="SAM" id="Coils"/>
    </source>
</evidence>
<keyword evidence="6" id="KW-0540">Nuclease</keyword>
<evidence type="ECO:0000313" key="7">
    <source>
        <dbReference type="Proteomes" id="UP000636811"/>
    </source>
</evidence>
<dbReference type="GO" id="GO:0004519">
    <property type="term" value="F:endonuclease activity"/>
    <property type="evidence" value="ECO:0007669"/>
    <property type="project" value="UniProtKB-KW"/>
</dbReference>
<evidence type="ECO:0000256" key="1">
    <source>
        <dbReference type="ARBA" id="ARBA00010923"/>
    </source>
</evidence>
<dbReference type="Gene3D" id="1.10.287.1120">
    <property type="entry name" value="Bipartite methylase S protein"/>
    <property type="match status" value="1"/>
</dbReference>
<dbReference type="Pfam" id="PF01420">
    <property type="entry name" value="Methylase_S"/>
    <property type="match status" value="2"/>
</dbReference>
<dbReference type="CDD" id="cd17278">
    <property type="entry name" value="RMtype1_S_LdeBORF1052P-TRD2-CR2"/>
    <property type="match status" value="1"/>
</dbReference>